<organism evidence="1 2">
    <name type="scientific">Cymbomonas tetramitiformis</name>
    <dbReference type="NCBI Taxonomy" id="36881"/>
    <lineage>
        <taxon>Eukaryota</taxon>
        <taxon>Viridiplantae</taxon>
        <taxon>Chlorophyta</taxon>
        <taxon>Pyramimonadophyceae</taxon>
        <taxon>Pyramimonadales</taxon>
        <taxon>Pyramimonadaceae</taxon>
        <taxon>Cymbomonas</taxon>
    </lineage>
</organism>
<dbReference type="EMBL" id="LGRX02035857">
    <property type="protein sequence ID" value="KAK3232897.1"/>
    <property type="molecule type" value="Genomic_DNA"/>
</dbReference>
<protein>
    <submittedName>
        <fullName evidence="1">Uncharacterized protein</fullName>
    </submittedName>
</protein>
<accession>A0AAE0EM84</accession>
<name>A0AAE0EM84_9CHLO</name>
<evidence type="ECO:0000313" key="1">
    <source>
        <dbReference type="EMBL" id="KAK3232897.1"/>
    </source>
</evidence>
<gene>
    <name evidence="1" type="ORF">CYMTET_56778</name>
</gene>
<dbReference type="Proteomes" id="UP001190700">
    <property type="component" value="Unassembled WGS sequence"/>
</dbReference>
<proteinExistence type="predicted"/>
<dbReference type="AlphaFoldDB" id="A0AAE0EM84"/>
<evidence type="ECO:0000313" key="2">
    <source>
        <dbReference type="Proteomes" id="UP001190700"/>
    </source>
</evidence>
<reference evidence="1 2" key="1">
    <citation type="journal article" date="2015" name="Genome Biol. Evol.">
        <title>Comparative Genomics of a Bacterivorous Green Alga Reveals Evolutionary Causalities and Consequences of Phago-Mixotrophic Mode of Nutrition.</title>
        <authorList>
            <person name="Burns J.A."/>
            <person name="Paasch A."/>
            <person name="Narechania A."/>
            <person name="Kim E."/>
        </authorList>
    </citation>
    <scope>NUCLEOTIDE SEQUENCE [LARGE SCALE GENOMIC DNA]</scope>
    <source>
        <strain evidence="1 2">PLY_AMNH</strain>
    </source>
</reference>
<comment type="caution">
    <text evidence="1">The sequence shown here is derived from an EMBL/GenBank/DDBJ whole genome shotgun (WGS) entry which is preliminary data.</text>
</comment>
<sequence>MIQFGLPRGMAGKMFQMENESEQRQFLSLVKRVESLRTDDLGPSRFQSWVNLPQEPMSEVPPACAGNCKLCETQAIPDDKILTRLGVTIFARPVCTVVAVLDRTLRLLQGQSGDPRLA</sequence>
<keyword evidence="2" id="KW-1185">Reference proteome</keyword>